<dbReference type="InterPro" id="IPR001810">
    <property type="entry name" value="F-box_dom"/>
</dbReference>
<organism evidence="2 3">
    <name type="scientific">Sinocyclocheilus anshuiensis</name>
    <dbReference type="NCBI Taxonomy" id="1608454"/>
    <lineage>
        <taxon>Eukaryota</taxon>
        <taxon>Metazoa</taxon>
        <taxon>Chordata</taxon>
        <taxon>Craniata</taxon>
        <taxon>Vertebrata</taxon>
        <taxon>Euteleostomi</taxon>
        <taxon>Actinopterygii</taxon>
        <taxon>Neopterygii</taxon>
        <taxon>Teleostei</taxon>
        <taxon>Ostariophysi</taxon>
        <taxon>Cypriniformes</taxon>
        <taxon>Cyprinidae</taxon>
        <taxon>Cyprininae</taxon>
        <taxon>Sinocyclocheilus</taxon>
    </lineage>
</organism>
<dbReference type="Ensembl" id="ENSSANT00000024414.1">
    <property type="protein sequence ID" value="ENSSANP00000022915.1"/>
    <property type="gene ID" value="ENSSANG00000011809.1"/>
</dbReference>
<dbReference type="PROSITE" id="PS50181">
    <property type="entry name" value="FBOX"/>
    <property type="match status" value="1"/>
</dbReference>
<dbReference type="PANTHER" id="PTHR46731:SF1">
    <property type="entry name" value="F-BOX ONLY PROTEIN 15"/>
    <property type="match status" value="1"/>
</dbReference>
<sequence length="347" mass="40266">MATGLGEFLRSLKQGLMKGEQNTPARGDAQVGEFARTTRLPSEIILKILSFLDASSLLKISFVNKQFHDLDNNNALWSVIEKKKWRPRVSMMTEAVSSTVVEEKPAGYWKKLLLKEMAGYKDTMWKTELKHMNPHTGMPALTEHALRRLHIQWEITLTNKNGQESVYKQMHTFFEDSLVTVCWSHGVWPFMYNLNSLQLHGIMCPASPAPGDKPRWRSLIHKTGLQRTGHWSFFGADRLVKLLQFDKWIIIGLWRGNWKIGCCMMTLTVLDEAQRPFWCVSSTVKMYSRQRVLNLEYEGEQFIVLYEDAEGKVKMTFVWMKEFQHYFLVQLVTIFPAAKVKRHFGGE</sequence>
<dbReference type="PANTHER" id="PTHR46731">
    <property type="entry name" value="F-BOX ONLY PROTEIN 15"/>
    <property type="match status" value="1"/>
</dbReference>
<dbReference type="Proteomes" id="UP000472260">
    <property type="component" value="Unassembled WGS sequence"/>
</dbReference>
<reference evidence="2" key="2">
    <citation type="submission" date="2025-09" db="UniProtKB">
        <authorList>
            <consortium name="Ensembl"/>
        </authorList>
    </citation>
    <scope>IDENTIFICATION</scope>
</reference>
<dbReference type="SMART" id="SM00256">
    <property type="entry name" value="FBOX"/>
    <property type="match status" value="1"/>
</dbReference>
<proteinExistence type="predicted"/>
<dbReference type="GO" id="GO:0019005">
    <property type="term" value="C:SCF ubiquitin ligase complex"/>
    <property type="evidence" value="ECO:0007669"/>
    <property type="project" value="TreeGrafter"/>
</dbReference>
<name>A0A671LQW4_9TELE</name>
<protein>
    <submittedName>
        <fullName evidence="2">Zgc:161973</fullName>
    </submittedName>
</protein>
<keyword evidence="3" id="KW-1185">Reference proteome</keyword>
<dbReference type="Pfam" id="PF12937">
    <property type="entry name" value="F-box-like"/>
    <property type="match status" value="1"/>
</dbReference>
<feature type="domain" description="F-box" evidence="1">
    <location>
        <begin position="34"/>
        <end position="80"/>
    </location>
</feature>
<evidence type="ECO:0000259" key="1">
    <source>
        <dbReference type="PROSITE" id="PS50181"/>
    </source>
</evidence>
<evidence type="ECO:0000313" key="3">
    <source>
        <dbReference type="Proteomes" id="UP000472260"/>
    </source>
</evidence>
<reference evidence="2" key="1">
    <citation type="submission" date="2025-08" db="UniProtKB">
        <authorList>
            <consortium name="Ensembl"/>
        </authorList>
    </citation>
    <scope>IDENTIFICATION</scope>
</reference>
<dbReference type="InterPro" id="IPR036047">
    <property type="entry name" value="F-box-like_dom_sf"/>
</dbReference>
<dbReference type="SUPFAM" id="SSF81383">
    <property type="entry name" value="F-box domain"/>
    <property type="match status" value="1"/>
</dbReference>
<dbReference type="AlphaFoldDB" id="A0A671LQW4"/>
<accession>A0A671LQW4</accession>
<dbReference type="CDD" id="cd22093">
    <property type="entry name" value="F-box_FBXO15"/>
    <property type="match status" value="1"/>
</dbReference>
<evidence type="ECO:0000313" key="2">
    <source>
        <dbReference type="Ensembl" id="ENSSANP00000022915.1"/>
    </source>
</evidence>
<dbReference type="Gene3D" id="1.20.1280.50">
    <property type="match status" value="1"/>
</dbReference>